<name>A0A0C9QSR7_9CONI</name>
<dbReference type="InterPro" id="IPR016177">
    <property type="entry name" value="DNA-bd_dom_sf"/>
</dbReference>
<dbReference type="Pfam" id="PF00847">
    <property type="entry name" value="AP2"/>
    <property type="match status" value="1"/>
</dbReference>
<feature type="region of interest" description="Disordered" evidence="6">
    <location>
        <begin position="230"/>
        <end position="277"/>
    </location>
</feature>
<dbReference type="Gene3D" id="3.30.730.10">
    <property type="entry name" value="AP2/ERF domain"/>
    <property type="match status" value="1"/>
</dbReference>
<dbReference type="PANTHER" id="PTHR31677">
    <property type="entry name" value="AP2 DOMAIN CLASS TRANSCRIPTION FACTOR"/>
    <property type="match status" value="1"/>
</dbReference>
<dbReference type="PROSITE" id="PS51032">
    <property type="entry name" value="AP2_ERF"/>
    <property type="match status" value="1"/>
</dbReference>
<dbReference type="AlphaFoldDB" id="A0A0C9QSR7"/>
<keyword evidence="5" id="KW-0539">Nucleus</keyword>
<evidence type="ECO:0000259" key="7">
    <source>
        <dbReference type="PROSITE" id="PS51032"/>
    </source>
</evidence>
<feature type="region of interest" description="Disordered" evidence="6">
    <location>
        <begin position="1"/>
        <end position="24"/>
    </location>
</feature>
<dbReference type="FunFam" id="3.30.730.10:FF:000001">
    <property type="entry name" value="Ethylene-responsive transcription factor 2"/>
    <property type="match status" value="1"/>
</dbReference>
<dbReference type="SUPFAM" id="SSF54171">
    <property type="entry name" value="DNA-binding domain"/>
    <property type="match status" value="1"/>
</dbReference>
<dbReference type="GO" id="GO:0003700">
    <property type="term" value="F:DNA-binding transcription factor activity"/>
    <property type="evidence" value="ECO:0007669"/>
    <property type="project" value="InterPro"/>
</dbReference>
<dbReference type="InterPro" id="IPR001471">
    <property type="entry name" value="AP2/ERF_dom"/>
</dbReference>
<dbReference type="GO" id="GO:0005634">
    <property type="term" value="C:nucleus"/>
    <property type="evidence" value="ECO:0007669"/>
    <property type="project" value="UniProtKB-SubCell"/>
</dbReference>
<protein>
    <submittedName>
        <fullName evidence="8">TSA: Wollemia nobilis Ref_Wollemi_Transcript_11301_1400 transcribed RNA sequence</fullName>
    </submittedName>
</protein>
<accession>A0A0C9QSR7</accession>
<keyword evidence="3" id="KW-0238">DNA-binding</keyword>
<proteinExistence type="predicted"/>
<reference evidence="8" key="1">
    <citation type="submission" date="2015-02" db="EMBL/GenBank/DDBJ databases">
        <title>A transcriptome of Wollemia nobilis - a relic of Gondwana.</title>
        <authorList>
            <person name="Chia J.Y."/>
            <person name="Leong Y.S."/>
            <person name="Abdul Karim S."/>
            <person name="Wan Azmi N."/>
            <person name="Hercus R."/>
            <person name="Croft L."/>
        </authorList>
    </citation>
    <scope>NUCLEOTIDE SEQUENCE</scope>
    <source>
        <strain evidence="8">MaeBrown</strain>
        <tissue evidence="8">Leaf</tissue>
    </source>
</reference>
<dbReference type="InterPro" id="IPR036955">
    <property type="entry name" value="AP2/ERF_dom_sf"/>
</dbReference>
<organism evidence="8">
    <name type="scientific">Wollemia nobilis</name>
    <dbReference type="NCBI Taxonomy" id="56998"/>
    <lineage>
        <taxon>Eukaryota</taxon>
        <taxon>Viridiplantae</taxon>
        <taxon>Streptophyta</taxon>
        <taxon>Embryophyta</taxon>
        <taxon>Tracheophyta</taxon>
        <taxon>Spermatophyta</taxon>
        <taxon>Pinopsida</taxon>
        <taxon>Pinidae</taxon>
        <taxon>Conifers II</taxon>
        <taxon>Araucariales</taxon>
        <taxon>Araucariaceae</taxon>
        <taxon>Wollemia</taxon>
    </lineage>
</organism>
<evidence type="ECO:0000256" key="2">
    <source>
        <dbReference type="ARBA" id="ARBA00023015"/>
    </source>
</evidence>
<feature type="domain" description="AP2/ERF" evidence="7">
    <location>
        <begin position="25"/>
        <end position="82"/>
    </location>
</feature>
<comment type="subcellular location">
    <subcellularLocation>
        <location evidence="1">Nucleus</location>
    </subcellularLocation>
</comment>
<dbReference type="GO" id="GO:0003677">
    <property type="term" value="F:DNA binding"/>
    <property type="evidence" value="ECO:0007669"/>
    <property type="project" value="UniProtKB-KW"/>
</dbReference>
<evidence type="ECO:0000313" key="8">
    <source>
        <dbReference type="EMBL" id="JAG87775.1"/>
    </source>
</evidence>
<evidence type="ECO:0000256" key="1">
    <source>
        <dbReference type="ARBA" id="ARBA00004123"/>
    </source>
</evidence>
<keyword evidence="2" id="KW-0805">Transcription regulation</keyword>
<dbReference type="SMART" id="SM00380">
    <property type="entry name" value="AP2"/>
    <property type="match status" value="1"/>
</dbReference>
<feature type="compositionally biased region" description="Basic and acidic residues" evidence="6">
    <location>
        <begin position="262"/>
        <end position="271"/>
    </location>
</feature>
<dbReference type="PRINTS" id="PR00367">
    <property type="entry name" value="ETHRSPELEMNT"/>
</dbReference>
<dbReference type="CDD" id="cd00018">
    <property type="entry name" value="AP2"/>
    <property type="match status" value="1"/>
</dbReference>
<dbReference type="EMBL" id="GCHU01011236">
    <property type="protein sequence ID" value="JAG87775.1"/>
    <property type="molecule type" value="Transcribed_RNA"/>
</dbReference>
<evidence type="ECO:0000256" key="6">
    <source>
        <dbReference type="SAM" id="MobiDB-lite"/>
    </source>
</evidence>
<evidence type="ECO:0000256" key="4">
    <source>
        <dbReference type="ARBA" id="ARBA00023163"/>
    </source>
</evidence>
<evidence type="ECO:0000256" key="5">
    <source>
        <dbReference type="ARBA" id="ARBA00023242"/>
    </source>
</evidence>
<dbReference type="PANTHER" id="PTHR31677:SF157">
    <property type="entry name" value="AP2_ERF DOMAIN-CONTAINING PROTEIN"/>
    <property type="match status" value="1"/>
</dbReference>
<evidence type="ECO:0000256" key="3">
    <source>
        <dbReference type="ARBA" id="ARBA00023125"/>
    </source>
</evidence>
<keyword evidence="4" id="KW-0804">Transcription</keyword>
<sequence length="305" mass="32826">MAPREEPQNGGRGGGGGVQAAKEVHFRGVRRRPWGRFAAEIRDPWKKTRVWLGTFDTAEEAARAYDNAARALRGAKAKTNFTSTTRDINQSTTSQSSTLESWSTPKSVVVSRSAAPSDCSSWRNFYNGGKYLDAAATGSSCNTGSFGGVAAAAAAWKPIYVNRPPLENRAFDLNISTPDFLERERTAKPAALNLRPQESFNGSALSSPFDCFSEVAIPGKLLLFDGISSRPEKKHKPCAAEKEEPANGSEQWLLRKAGGAEAEPRTVHSDCDSSSSVVVDTEAPAEAKKIPVLDLNLPAPTEDDP</sequence>